<feature type="transmembrane region" description="Helical" evidence="11">
    <location>
        <begin position="253"/>
        <end position="271"/>
    </location>
</feature>
<dbReference type="InterPro" id="IPR003593">
    <property type="entry name" value="AAA+_ATPase"/>
</dbReference>
<keyword evidence="3" id="KW-1003">Cell membrane</keyword>
<dbReference type="NCBIfam" id="TIGR02203">
    <property type="entry name" value="MsbA_lipidA"/>
    <property type="match status" value="1"/>
</dbReference>
<dbReference type="SUPFAM" id="SSF52540">
    <property type="entry name" value="P-loop containing nucleoside triphosphate hydrolases"/>
    <property type="match status" value="1"/>
</dbReference>
<keyword evidence="15" id="KW-1185">Reference proteome</keyword>
<dbReference type="PROSITE" id="PS50929">
    <property type="entry name" value="ABC_TM1F"/>
    <property type="match status" value="1"/>
</dbReference>
<dbReference type="PANTHER" id="PTHR43394:SF1">
    <property type="entry name" value="ATP-BINDING CASSETTE SUB-FAMILY B MEMBER 10, MITOCHONDRIAL"/>
    <property type="match status" value="1"/>
</dbReference>
<dbReference type="InterPro" id="IPR011527">
    <property type="entry name" value="ABC1_TM_dom"/>
</dbReference>
<evidence type="ECO:0000256" key="3">
    <source>
        <dbReference type="ARBA" id="ARBA00022475"/>
    </source>
</evidence>
<dbReference type="InterPro" id="IPR027417">
    <property type="entry name" value="P-loop_NTPase"/>
</dbReference>
<dbReference type="GO" id="GO:0005524">
    <property type="term" value="F:ATP binding"/>
    <property type="evidence" value="ECO:0007669"/>
    <property type="project" value="UniProtKB-KW"/>
</dbReference>
<evidence type="ECO:0000256" key="11">
    <source>
        <dbReference type="SAM" id="Phobius"/>
    </source>
</evidence>
<keyword evidence="8 11" id="KW-1133">Transmembrane helix</keyword>
<dbReference type="GO" id="GO:0016887">
    <property type="term" value="F:ATP hydrolysis activity"/>
    <property type="evidence" value="ECO:0007669"/>
    <property type="project" value="InterPro"/>
</dbReference>
<keyword evidence="2" id="KW-0813">Transport</keyword>
<sequence precursor="true">MADSKEIGSLVLYKRLLRYLRSYWRVFVASLLAMVVAAATEPAFARLMKPLIDGGFVQKSSAAMIWTPLAIVGLFILRGVTSYINEYSTSYLSGHLVQRLREEMFGKLMQLPVRYFDDHPSGRLLSRIAFDVNQVTEAGFNIITVVVKDGITVLGLLGLLLYTDWQLTLICLAVLPLVTLIVRIVGKRLRGLSRQNQHNMAQLTQVLGETIDCQRVVKIYGGQTYEAERFQHAAESIRHNAVKQSSMSSLNTGVTQLVISMALALILYFATVRAQHGAFTAGDFMSFLTAMLMLFAPVKRITSISQSLQRGLAAAESVFGFLDEAPELDRGTKRLAETRGALSFRHVNFRYPHAERDAIVDLSLDVKPGETVALVGSSGSGKTTLVSLIPRFYDVDAGSISLDGVPLADIELASLRSHIALVSQDVVLFNDSVAANIAYGRIGQVSREEIVAAARAANALDFIEAMPEGFDTLIGENGVRLSGGQRQRLAIARALLKNAPILILDEATSALDTQSERLVQAALERLMENRTTIVIAHRLSTIESADRIVVMHQGRVAEVGSHGELIAHDGLYANLHRMQFKEPQHG</sequence>
<keyword evidence="9" id="KW-0445">Lipid transport</keyword>
<dbReference type="InterPro" id="IPR017871">
    <property type="entry name" value="ABC_transporter-like_CS"/>
</dbReference>
<dbReference type="InterPro" id="IPR003439">
    <property type="entry name" value="ABC_transporter-like_ATP-bd"/>
</dbReference>
<dbReference type="SUPFAM" id="SSF90123">
    <property type="entry name" value="ABC transporter transmembrane region"/>
    <property type="match status" value="1"/>
</dbReference>
<evidence type="ECO:0000256" key="8">
    <source>
        <dbReference type="ARBA" id="ARBA00022989"/>
    </source>
</evidence>
<evidence type="ECO:0000259" key="13">
    <source>
        <dbReference type="PROSITE" id="PS50929"/>
    </source>
</evidence>
<comment type="caution">
    <text evidence="14">The sequence shown here is derived from an EMBL/GenBank/DDBJ whole genome shotgun (WGS) entry which is preliminary data.</text>
</comment>
<organism evidence="14 15">
    <name type="scientific">Pseudogulbenkiania ferrooxidans 2002</name>
    <dbReference type="NCBI Taxonomy" id="279714"/>
    <lineage>
        <taxon>Bacteria</taxon>
        <taxon>Pseudomonadati</taxon>
        <taxon>Pseudomonadota</taxon>
        <taxon>Betaproteobacteria</taxon>
        <taxon>Neisseriales</taxon>
        <taxon>Chromobacteriaceae</taxon>
        <taxon>Pseudogulbenkiania</taxon>
    </lineage>
</organism>
<evidence type="ECO:0000313" key="15">
    <source>
        <dbReference type="Proteomes" id="UP000003165"/>
    </source>
</evidence>
<evidence type="ECO:0000313" key="14">
    <source>
        <dbReference type="EMBL" id="EEG10242.1"/>
    </source>
</evidence>
<dbReference type="AlphaFoldDB" id="B9YYN9"/>
<evidence type="ECO:0000256" key="6">
    <source>
        <dbReference type="ARBA" id="ARBA00022840"/>
    </source>
</evidence>
<dbReference type="EMBL" id="ACIS01000001">
    <property type="protein sequence ID" value="EEG10242.1"/>
    <property type="molecule type" value="Genomic_DNA"/>
</dbReference>
<dbReference type="CDD" id="cd18552">
    <property type="entry name" value="ABC_6TM_MsbA_like"/>
    <property type="match status" value="1"/>
</dbReference>
<dbReference type="SMART" id="SM00382">
    <property type="entry name" value="AAA"/>
    <property type="match status" value="1"/>
</dbReference>
<evidence type="ECO:0000256" key="2">
    <source>
        <dbReference type="ARBA" id="ARBA00022448"/>
    </source>
</evidence>
<feature type="transmembrane region" description="Helical" evidence="11">
    <location>
        <begin position="277"/>
        <end position="298"/>
    </location>
</feature>
<dbReference type="Proteomes" id="UP000003165">
    <property type="component" value="Unassembled WGS sequence"/>
</dbReference>
<keyword evidence="6" id="KW-0067">ATP-binding</keyword>
<dbReference type="GO" id="GO:0034040">
    <property type="term" value="F:ATPase-coupled lipid transmembrane transporter activity"/>
    <property type="evidence" value="ECO:0007669"/>
    <property type="project" value="InterPro"/>
</dbReference>
<dbReference type="FunFam" id="3.40.50.300:FF:000218">
    <property type="entry name" value="Multidrug ABC transporter ATP-binding protein"/>
    <property type="match status" value="1"/>
</dbReference>
<evidence type="ECO:0000256" key="4">
    <source>
        <dbReference type="ARBA" id="ARBA00022692"/>
    </source>
</evidence>
<proteinExistence type="predicted"/>
<dbReference type="RefSeq" id="WP_008952244.1">
    <property type="nucleotide sequence ID" value="NZ_ACIS01000001.1"/>
</dbReference>
<dbReference type="InterPro" id="IPR036640">
    <property type="entry name" value="ABC1_TM_sf"/>
</dbReference>
<protein>
    <submittedName>
        <fullName evidence="14">Lipid A ABC exporter, fused ATPase and inner membrane subunits MsbA</fullName>
    </submittedName>
</protein>
<reference evidence="14 15" key="1">
    <citation type="submission" date="2009-02" db="EMBL/GenBank/DDBJ databases">
        <title>Sequencing of the draft genome and assembly of Lutiella nitroferrum 2002.</title>
        <authorList>
            <consortium name="US DOE Joint Genome Institute (JGI-PGF)"/>
            <person name="Lucas S."/>
            <person name="Copeland A."/>
            <person name="Lapidus A."/>
            <person name="Glavina del Rio T."/>
            <person name="Tice H."/>
            <person name="Bruce D."/>
            <person name="Goodwin L."/>
            <person name="Pitluck S."/>
            <person name="Larimer F."/>
            <person name="Land M.L."/>
            <person name="Hauser L."/>
            <person name="Coates J.D."/>
        </authorList>
    </citation>
    <scope>NUCLEOTIDE SEQUENCE [LARGE SCALE GENOMIC DNA]</scope>
    <source>
        <strain evidence="14 15">2002</strain>
    </source>
</reference>
<feature type="domain" description="ABC transporter" evidence="12">
    <location>
        <begin position="342"/>
        <end position="578"/>
    </location>
</feature>
<dbReference type="eggNOG" id="COG1132">
    <property type="taxonomic scope" value="Bacteria"/>
</dbReference>
<keyword evidence="7" id="KW-1278">Translocase</keyword>
<evidence type="ECO:0000256" key="7">
    <source>
        <dbReference type="ARBA" id="ARBA00022967"/>
    </source>
</evidence>
<dbReference type="Gene3D" id="1.20.1560.10">
    <property type="entry name" value="ABC transporter type 1, transmembrane domain"/>
    <property type="match status" value="1"/>
</dbReference>
<dbReference type="GO" id="GO:0015421">
    <property type="term" value="F:ABC-type oligopeptide transporter activity"/>
    <property type="evidence" value="ECO:0007669"/>
    <property type="project" value="TreeGrafter"/>
</dbReference>
<dbReference type="Pfam" id="PF00005">
    <property type="entry name" value="ABC_tran"/>
    <property type="match status" value="1"/>
</dbReference>
<evidence type="ECO:0000256" key="9">
    <source>
        <dbReference type="ARBA" id="ARBA00023055"/>
    </source>
</evidence>
<feature type="transmembrane region" description="Helical" evidence="11">
    <location>
        <begin position="65"/>
        <end position="84"/>
    </location>
</feature>
<dbReference type="PROSITE" id="PS00211">
    <property type="entry name" value="ABC_TRANSPORTER_1"/>
    <property type="match status" value="1"/>
</dbReference>
<dbReference type="Pfam" id="PF00664">
    <property type="entry name" value="ABC_membrane"/>
    <property type="match status" value="1"/>
</dbReference>
<keyword evidence="5" id="KW-0547">Nucleotide-binding</keyword>
<dbReference type="Gene3D" id="3.40.50.300">
    <property type="entry name" value="P-loop containing nucleotide triphosphate hydrolases"/>
    <property type="match status" value="1"/>
</dbReference>
<comment type="subcellular location">
    <subcellularLocation>
        <location evidence="1">Cell membrane</location>
        <topology evidence="1">Multi-pass membrane protein</topology>
    </subcellularLocation>
</comment>
<accession>B9YYN9</accession>
<evidence type="ECO:0000259" key="12">
    <source>
        <dbReference type="PROSITE" id="PS50893"/>
    </source>
</evidence>
<dbReference type="GO" id="GO:0005886">
    <property type="term" value="C:plasma membrane"/>
    <property type="evidence" value="ECO:0007669"/>
    <property type="project" value="UniProtKB-SubCell"/>
</dbReference>
<evidence type="ECO:0000256" key="5">
    <source>
        <dbReference type="ARBA" id="ARBA00022741"/>
    </source>
</evidence>
<name>B9YYN9_9NEIS</name>
<keyword evidence="10 11" id="KW-0472">Membrane</keyword>
<evidence type="ECO:0000256" key="10">
    <source>
        <dbReference type="ARBA" id="ARBA00023136"/>
    </source>
</evidence>
<feature type="transmembrane region" description="Helical" evidence="11">
    <location>
        <begin position="23"/>
        <end position="44"/>
    </location>
</feature>
<dbReference type="InterPro" id="IPR039421">
    <property type="entry name" value="Type_1_exporter"/>
</dbReference>
<dbReference type="InterPro" id="IPR011917">
    <property type="entry name" value="ABC_transpr_lipidA"/>
</dbReference>
<feature type="domain" description="ABC transmembrane type-1" evidence="13">
    <location>
        <begin position="28"/>
        <end position="310"/>
    </location>
</feature>
<evidence type="ECO:0000256" key="1">
    <source>
        <dbReference type="ARBA" id="ARBA00004651"/>
    </source>
</evidence>
<gene>
    <name evidence="14" type="ORF">FuraDRAFT_0224</name>
</gene>
<dbReference type="PROSITE" id="PS50893">
    <property type="entry name" value="ABC_TRANSPORTER_2"/>
    <property type="match status" value="1"/>
</dbReference>
<feature type="transmembrane region" description="Helical" evidence="11">
    <location>
        <begin position="165"/>
        <end position="185"/>
    </location>
</feature>
<dbReference type="PANTHER" id="PTHR43394">
    <property type="entry name" value="ATP-DEPENDENT PERMEASE MDL1, MITOCHONDRIAL"/>
    <property type="match status" value="1"/>
</dbReference>
<keyword evidence="4 11" id="KW-0812">Transmembrane</keyword>